<dbReference type="Pfam" id="PF00126">
    <property type="entry name" value="HTH_1"/>
    <property type="match status" value="1"/>
</dbReference>
<dbReference type="PANTHER" id="PTHR30537:SF5">
    <property type="entry name" value="HTH-TYPE TRANSCRIPTIONAL ACTIVATOR TTDR-RELATED"/>
    <property type="match status" value="1"/>
</dbReference>
<dbReference type="AlphaFoldDB" id="A0A917ZES7"/>
<dbReference type="InterPro" id="IPR036390">
    <property type="entry name" value="WH_DNA-bd_sf"/>
</dbReference>
<dbReference type="InterPro" id="IPR036388">
    <property type="entry name" value="WH-like_DNA-bd_sf"/>
</dbReference>
<dbReference type="Gene3D" id="3.40.190.290">
    <property type="match status" value="1"/>
</dbReference>
<dbReference type="Proteomes" id="UP000599578">
    <property type="component" value="Unassembled WGS sequence"/>
</dbReference>
<dbReference type="InterPro" id="IPR058163">
    <property type="entry name" value="LysR-type_TF_proteobact-type"/>
</dbReference>
<comment type="caution">
    <text evidence="6">The sequence shown here is derived from an EMBL/GenBank/DDBJ whole genome shotgun (WGS) entry which is preliminary data.</text>
</comment>
<comment type="similarity">
    <text evidence="1">Belongs to the LysR transcriptional regulatory family.</text>
</comment>
<sequence>MDRFDAMRAFVTVVTEGSFTRAAERLEKSPQLISKYVSALEQHLDVRLLNRTTRKVRLTEAGTRYYQRAQTLLDEIDDLESQLGDLHAQVQGQLRISAPVSFAMHHLAAPICAFQRDHPAVDIDLQLNDRKVDIVEEGFDIALRIGHLKSSSLVAKRIAPVRLVMCASPDYLARHGTPVRPEQLKQHRYLRYSFVENDGSLAMHRWLQDGERDTAADLVSNNGDLLVRAAIEGAGIAIQPTFISGTAIANGQLRVIMQEYEPEPMGLYAVYAHRQLLPGKVRTFIDFLDGYFGDPPYWDALDAGTDT</sequence>
<evidence type="ECO:0000256" key="2">
    <source>
        <dbReference type="ARBA" id="ARBA00023015"/>
    </source>
</evidence>
<keyword evidence="4" id="KW-0804">Transcription</keyword>
<feature type="domain" description="HTH lysR-type" evidence="5">
    <location>
        <begin position="1"/>
        <end position="59"/>
    </location>
</feature>
<organism evidence="6 7">
    <name type="scientific">Marinobacterium nitratireducens</name>
    <dbReference type="NCBI Taxonomy" id="518897"/>
    <lineage>
        <taxon>Bacteria</taxon>
        <taxon>Pseudomonadati</taxon>
        <taxon>Pseudomonadota</taxon>
        <taxon>Gammaproteobacteria</taxon>
        <taxon>Oceanospirillales</taxon>
        <taxon>Oceanospirillaceae</taxon>
        <taxon>Marinobacterium</taxon>
    </lineage>
</organism>
<dbReference type="FunFam" id="1.10.10.10:FF:000001">
    <property type="entry name" value="LysR family transcriptional regulator"/>
    <property type="match status" value="1"/>
</dbReference>
<keyword evidence="2" id="KW-0805">Transcription regulation</keyword>
<keyword evidence="7" id="KW-1185">Reference proteome</keyword>
<evidence type="ECO:0000256" key="3">
    <source>
        <dbReference type="ARBA" id="ARBA00023125"/>
    </source>
</evidence>
<dbReference type="GO" id="GO:0003700">
    <property type="term" value="F:DNA-binding transcription factor activity"/>
    <property type="evidence" value="ECO:0007669"/>
    <property type="project" value="InterPro"/>
</dbReference>
<dbReference type="GO" id="GO:0003677">
    <property type="term" value="F:DNA binding"/>
    <property type="evidence" value="ECO:0007669"/>
    <property type="project" value="UniProtKB-KW"/>
</dbReference>
<dbReference type="PANTHER" id="PTHR30537">
    <property type="entry name" value="HTH-TYPE TRANSCRIPTIONAL REGULATOR"/>
    <property type="match status" value="1"/>
</dbReference>
<dbReference type="RefSeq" id="WP_188860582.1">
    <property type="nucleotide sequence ID" value="NZ_BMLT01000005.1"/>
</dbReference>
<dbReference type="Pfam" id="PF03466">
    <property type="entry name" value="LysR_substrate"/>
    <property type="match status" value="1"/>
</dbReference>
<evidence type="ECO:0000256" key="4">
    <source>
        <dbReference type="ARBA" id="ARBA00023163"/>
    </source>
</evidence>
<reference evidence="6 7" key="1">
    <citation type="journal article" date="2014" name="Int. J. Syst. Evol. Microbiol.">
        <title>Complete genome sequence of Corynebacterium casei LMG S-19264T (=DSM 44701T), isolated from a smear-ripened cheese.</title>
        <authorList>
            <consortium name="US DOE Joint Genome Institute (JGI-PGF)"/>
            <person name="Walter F."/>
            <person name="Albersmeier A."/>
            <person name="Kalinowski J."/>
            <person name="Ruckert C."/>
        </authorList>
    </citation>
    <scope>NUCLEOTIDE SEQUENCE [LARGE SCALE GENOMIC DNA]</scope>
    <source>
        <strain evidence="6 7">CGMCC 1.7286</strain>
    </source>
</reference>
<dbReference type="InterPro" id="IPR005119">
    <property type="entry name" value="LysR_subst-bd"/>
</dbReference>
<dbReference type="PROSITE" id="PS50931">
    <property type="entry name" value="HTH_LYSR"/>
    <property type="match status" value="1"/>
</dbReference>
<dbReference type="Gene3D" id="1.10.10.10">
    <property type="entry name" value="Winged helix-like DNA-binding domain superfamily/Winged helix DNA-binding domain"/>
    <property type="match status" value="1"/>
</dbReference>
<evidence type="ECO:0000256" key="1">
    <source>
        <dbReference type="ARBA" id="ARBA00009437"/>
    </source>
</evidence>
<protein>
    <submittedName>
        <fullName evidence="6">LysR family transcriptional regulator</fullName>
    </submittedName>
</protein>
<evidence type="ECO:0000259" key="5">
    <source>
        <dbReference type="PROSITE" id="PS50931"/>
    </source>
</evidence>
<dbReference type="FunFam" id="3.40.190.290:FF:000001">
    <property type="entry name" value="Transcriptional regulator, LysR family"/>
    <property type="match status" value="1"/>
</dbReference>
<dbReference type="CDD" id="cd08422">
    <property type="entry name" value="PBP2_CrgA_like"/>
    <property type="match status" value="1"/>
</dbReference>
<gene>
    <name evidence="6" type="ORF">GCM10011348_21280</name>
</gene>
<dbReference type="EMBL" id="BMLT01000005">
    <property type="protein sequence ID" value="GGO81696.1"/>
    <property type="molecule type" value="Genomic_DNA"/>
</dbReference>
<keyword evidence="3" id="KW-0238">DNA-binding</keyword>
<dbReference type="InterPro" id="IPR000847">
    <property type="entry name" value="LysR_HTH_N"/>
</dbReference>
<dbReference type="SUPFAM" id="SSF53850">
    <property type="entry name" value="Periplasmic binding protein-like II"/>
    <property type="match status" value="1"/>
</dbReference>
<proteinExistence type="inferred from homology"/>
<evidence type="ECO:0000313" key="7">
    <source>
        <dbReference type="Proteomes" id="UP000599578"/>
    </source>
</evidence>
<accession>A0A917ZES7</accession>
<name>A0A917ZES7_9GAMM</name>
<evidence type="ECO:0000313" key="6">
    <source>
        <dbReference type="EMBL" id="GGO81696.1"/>
    </source>
</evidence>
<dbReference type="SUPFAM" id="SSF46785">
    <property type="entry name" value="Winged helix' DNA-binding domain"/>
    <property type="match status" value="1"/>
</dbReference>